<reference evidence="2" key="2">
    <citation type="submission" date="2015-01" db="EMBL/GenBank/DDBJ databases">
        <title>Evolutionary Origins and Diversification of the Mycorrhizal Mutualists.</title>
        <authorList>
            <consortium name="DOE Joint Genome Institute"/>
            <consortium name="Mycorrhizal Genomics Consortium"/>
            <person name="Kohler A."/>
            <person name="Kuo A."/>
            <person name="Nagy L.G."/>
            <person name="Floudas D."/>
            <person name="Copeland A."/>
            <person name="Barry K.W."/>
            <person name="Cichocki N."/>
            <person name="Veneault-Fourrey C."/>
            <person name="LaButti K."/>
            <person name="Lindquist E.A."/>
            <person name="Lipzen A."/>
            <person name="Lundell T."/>
            <person name="Morin E."/>
            <person name="Murat C."/>
            <person name="Riley R."/>
            <person name="Ohm R."/>
            <person name="Sun H."/>
            <person name="Tunlid A."/>
            <person name="Henrissat B."/>
            <person name="Grigoriev I.V."/>
            <person name="Hibbett D.S."/>
            <person name="Martin F."/>
        </authorList>
    </citation>
    <scope>NUCLEOTIDE SEQUENCE [LARGE SCALE GENOMIC DNA]</scope>
    <source>
        <strain evidence="2">Ve08.2h10</strain>
    </source>
</reference>
<organism evidence="1 2">
    <name type="scientific">Paxillus rubicundulus Ve08.2h10</name>
    <dbReference type="NCBI Taxonomy" id="930991"/>
    <lineage>
        <taxon>Eukaryota</taxon>
        <taxon>Fungi</taxon>
        <taxon>Dikarya</taxon>
        <taxon>Basidiomycota</taxon>
        <taxon>Agaricomycotina</taxon>
        <taxon>Agaricomycetes</taxon>
        <taxon>Agaricomycetidae</taxon>
        <taxon>Boletales</taxon>
        <taxon>Paxilineae</taxon>
        <taxon>Paxillaceae</taxon>
        <taxon>Paxillus</taxon>
    </lineage>
</organism>
<dbReference type="InParanoid" id="A0A0D0DLC5"/>
<keyword evidence="2" id="KW-1185">Reference proteome</keyword>
<dbReference type="HOGENOM" id="CLU_1917732_0_0_1"/>
<dbReference type="AlphaFoldDB" id="A0A0D0DLC5"/>
<gene>
    <name evidence="1" type="ORF">PAXRUDRAFT_595992</name>
</gene>
<evidence type="ECO:0000313" key="1">
    <source>
        <dbReference type="EMBL" id="KIK92073.1"/>
    </source>
</evidence>
<sequence length="132" mass="15040">MVFPTGKHVYSLVHSGDCPLCLQYFSQPSWFLQYNLHRIRLVVGYPALRSKNYCLPVYSLYLESRTSFRTLMQTLPHVIPHCASKDAFLHWSTHSPRVGKLKSFTTNDGTQEFGSILHKSCILVCFESAQGA</sequence>
<evidence type="ECO:0000313" key="2">
    <source>
        <dbReference type="Proteomes" id="UP000054538"/>
    </source>
</evidence>
<name>A0A0D0DLC5_9AGAM</name>
<accession>A0A0D0DLC5</accession>
<proteinExistence type="predicted"/>
<reference evidence="1 2" key="1">
    <citation type="submission" date="2014-04" db="EMBL/GenBank/DDBJ databases">
        <authorList>
            <consortium name="DOE Joint Genome Institute"/>
            <person name="Kuo A."/>
            <person name="Kohler A."/>
            <person name="Jargeat P."/>
            <person name="Nagy L.G."/>
            <person name="Floudas D."/>
            <person name="Copeland A."/>
            <person name="Barry K.W."/>
            <person name="Cichocki N."/>
            <person name="Veneault-Fourrey C."/>
            <person name="LaButti K."/>
            <person name="Lindquist E.A."/>
            <person name="Lipzen A."/>
            <person name="Lundell T."/>
            <person name="Morin E."/>
            <person name="Murat C."/>
            <person name="Sun H."/>
            <person name="Tunlid A."/>
            <person name="Henrissat B."/>
            <person name="Grigoriev I.V."/>
            <person name="Hibbett D.S."/>
            <person name="Martin F."/>
            <person name="Nordberg H.P."/>
            <person name="Cantor M.N."/>
            <person name="Hua S.X."/>
        </authorList>
    </citation>
    <scope>NUCLEOTIDE SEQUENCE [LARGE SCALE GENOMIC DNA]</scope>
    <source>
        <strain evidence="1 2">Ve08.2h10</strain>
    </source>
</reference>
<dbReference type="Proteomes" id="UP000054538">
    <property type="component" value="Unassembled WGS sequence"/>
</dbReference>
<dbReference type="EMBL" id="KN825317">
    <property type="protein sequence ID" value="KIK92073.1"/>
    <property type="molecule type" value="Genomic_DNA"/>
</dbReference>
<protein>
    <submittedName>
        <fullName evidence="1">Uncharacterized protein</fullName>
    </submittedName>
</protein>